<evidence type="ECO:0000313" key="2">
    <source>
        <dbReference type="Proteomes" id="UP001146351"/>
    </source>
</evidence>
<evidence type="ECO:0000313" key="1">
    <source>
        <dbReference type="EMBL" id="KAJ5179194.1"/>
    </source>
</evidence>
<organism evidence="1 2">
    <name type="scientific">Penicillium capsulatum</name>
    <dbReference type="NCBI Taxonomy" id="69766"/>
    <lineage>
        <taxon>Eukaryota</taxon>
        <taxon>Fungi</taxon>
        <taxon>Dikarya</taxon>
        <taxon>Ascomycota</taxon>
        <taxon>Pezizomycotina</taxon>
        <taxon>Eurotiomycetes</taxon>
        <taxon>Eurotiomycetidae</taxon>
        <taxon>Eurotiales</taxon>
        <taxon>Aspergillaceae</taxon>
        <taxon>Penicillium</taxon>
    </lineage>
</organism>
<dbReference type="OrthoDB" id="2151982at2759"/>
<reference evidence="1" key="1">
    <citation type="submission" date="2022-11" db="EMBL/GenBank/DDBJ databases">
        <authorList>
            <person name="Petersen C."/>
        </authorList>
    </citation>
    <scope>NUCLEOTIDE SEQUENCE</scope>
    <source>
        <strain evidence="1">IBT 21917</strain>
    </source>
</reference>
<protein>
    <submittedName>
        <fullName evidence="1">Uncharacterized protein</fullName>
    </submittedName>
</protein>
<sequence>MDISHTSDQLSSSTKRFPDCCVALSTTVIAGLASLLPRNPAFTLSVGSGSGLLEALIVNRNPDVSVEGVEVDSTINRYIEEERMNVVGGGWGLCSRASQASVWMFVYPRDPKLITKYIDAHADQVEQIVWLGPRVDWLDYEPCFVQSRFSTLTFPNIGLAPYEVVVVARKSAQS</sequence>
<keyword evidence="2" id="KW-1185">Reference proteome</keyword>
<accession>A0A9W9IJZ8</accession>
<gene>
    <name evidence="1" type="ORF">N7492_002404</name>
</gene>
<proteinExistence type="predicted"/>
<reference evidence="1" key="2">
    <citation type="journal article" date="2023" name="IMA Fungus">
        <title>Comparative genomic study of the Penicillium genus elucidates a diverse pangenome and 15 lateral gene transfer events.</title>
        <authorList>
            <person name="Petersen C."/>
            <person name="Sorensen T."/>
            <person name="Nielsen M.R."/>
            <person name="Sondergaard T.E."/>
            <person name="Sorensen J.L."/>
            <person name="Fitzpatrick D.A."/>
            <person name="Frisvad J.C."/>
            <person name="Nielsen K.L."/>
        </authorList>
    </citation>
    <scope>NUCLEOTIDE SEQUENCE</scope>
    <source>
        <strain evidence="1">IBT 21917</strain>
    </source>
</reference>
<dbReference type="Proteomes" id="UP001146351">
    <property type="component" value="Unassembled WGS sequence"/>
</dbReference>
<name>A0A9W9IJZ8_9EURO</name>
<dbReference type="EMBL" id="JAPQKO010000002">
    <property type="protein sequence ID" value="KAJ5179194.1"/>
    <property type="molecule type" value="Genomic_DNA"/>
</dbReference>
<dbReference type="AlphaFoldDB" id="A0A9W9IJZ8"/>
<comment type="caution">
    <text evidence="1">The sequence shown here is derived from an EMBL/GenBank/DDBJ whole genome shotgun (WGS) entry which is preliminary data.</text>
</comment>